<evidence type="ECO:0000313" key="3">
    <source>
        <dbReference type="EMBL" id="QUR68726.1"/>
    </source>
</evidence>
<feature type="transmembrane region" description="Helical" evidence="1">
    <location>
        <begin position="113"/>
        <end position="131"/>
    </location>
</feature>
<dbReference type="NCBIfam" id="NF042915">
    <property type="entry name" value="MAB_1171c_fam"/>
    <property type="match status" value="1"/>
</dbReference>
<proteinExistence type="predicted"/>
<accession>A0A975PXX7</accession>
<dbReference type="EMBL" id="CP046600">
    <property type="protein sequence ID" value="QUR68726.1"/>
    <property type="molecule type" value="Genomic_DNA"/>
</dbReference>
<organism evidence="3 4">
    <name type="scientific">Mycobacterium spongiae</name>
    <dbReference type="NCBI Taxonomy" id="886343"/>
    <lineage>
        <taxon>Bacteria</taxon>
        <taxon>Bacillati</taxon>
        <taxon>Actinomycetota</taxon>
        <taxon>Actinomycetes</taxon>
        <taxon>Mycobacteriales</taxon>
        <taxon>Mycobacteriaceae</taxon>
        <taxon>Mycobacterium</taxon>
    </lineage>
</organism>
<feature type="transmembrane region" description="Helical" evidence="1">
    <location>
        <begin position="48"/>
        <end position="69"/>
    </location>
</feature>
<dbReference type="InterPro" id="IPR046675">
    <property type="entry name" value="DUF6545"/>
</dbReference>
<keyword evidence="1" id="KW-1133">Transmembrane helix</keyword>
<keyword evidence="1" id="KW-0812">Transmembrane</keyword>
<sequence>MTTNVPAHLTWPPLTYLGWPLLVFMAAVVIVRYIFFNTSQYETFLNHSLAFILAGNLLSEGAVEDFLAYHQILTPTAAQQLAWTAMIFTTAEFMGFITLWSRSSPKETRRRHRYHRIAAIVLAAGFLIAATPARAAGQPLEAFGGWSTVLAWALLAGMLVALSIRLLRMSIKELTRPNAKRQERLIAAGGLAIGITVGTTGIDAVVLAACEELGWIHSIDYRLTVNGYSPFWESVATCLLASVPALLALLARTGLNSTSRHWRQLQPLRNSMADAVPESAFELKAPSSRRQKTLLDLHQTTIQIRDAILQLRAYFPDIDPAEANQCYQRYLAPTGQPEAAHHALQLAHAIHAKSSNVTPTPLDAAAIIKSRSTNLEQETAELLRLAKCWPHAQSAVEQARRRTLLPAFAD</sequence>
<reference evidence="3" key="1">
    <citation type="submission" date="2019-12" db="EMBL/GenBank/DDBJ databases">
        <title>Mycobacterium spongiae sp. nov.</title>
        <authorList>
            <person name="Stinear T."/>
        </authorList>
    </citation>
    <scope>NUCLEOTIDE SEQUENCE</scope>
    <source>
        <strain evidence="3">FSD4b-SM</strain>
    </source>
</reference>
<dbReference type="KEGG" id="mspg:F6B93_18085"/>
<feature type="domain" description="DUF6545" evidence="2">
    <location>
        <begin position="258"/>
        <end position="390"/>
    </location>
</feature>
<evidence type="ECO:0000259" key="2">
    <source>
        <dbReference type="Pfam" id="PF20182"/>
    </source>
</evidence>
<gene>
    <name evidence="3" type="ORF">F6B93_18085</name>
</gene>
<protein>
    <recommendedName>
        <fullName evidence="2">DUF6545 domain-containing protein</fullName>
    </recommendedName>
</protein>
<evidence type="ECO:0000313" key="4">
    <source>
        <dbReference type="Proteomes" id="UP000682202"/>
    </source>
</evidence>
<name>A0A975PXX7_9MYCO</name>
<feature type="transmembrane region" description="Helical" evidence="1">
    <location>
        <begin position="81"/>
        <end position="101"/>
    </location>
</feature>
<keyword evidence="1" id="KW-0472">Membrane</keyword>
<dbReference type="AlphaFoldDB" id="A0A975PXX7"/>
<feature type="transmembrane region" description="Helical" evidence="1">
    <location>
        <begin position="16"/>
        <end position="36"/>
    </location>
</feature>
<dbReference type="InterPro" id="IPR050039">
    <property type="entry name" value="MAB_1171c-like"/>
</dbReference>
<feature type="transmembrane region" description="Helical" evidence="1">
    <location>
        <begin position="143"/>
        <end position="164"/>
    </location>
</feature>
<feature type="transmembrane region" description="Helical" evidence="1">
    <location>
        <begin position="229"/>
        <end position="251"/>
    </location>
</feature>
<evidence type="ECO:0000256" key="1">
    <source>
        <dbReference type="SAM" id="Phobius"/>
    </source>
</evidence>
<feature type="transmembrane region" description="Helical" evidence="1">
    <location>
        <begin position="185"/>
        <end position="209"/>
    </location>
</feature>
<dbReference type="Proteomes" id="UP000682202">
    <property type="component" value="Chromosome"/>
</dbReference>
<dbReference type="Pfam" id="PF20182">
    <property type="entry name" value="DUF6545"/>
    <property type="match status" value="1"/>
</dbReference>
<keyword evidence="4" id="KW-1185">Reference proteome</keyword>
<dbReference type="RefSeq" id="WP_211696300.1">
    <property type="nucleotide sequence ID" value="NZ_CP046600.1"/>
</dbReference>